<evidence type="ECO:0000256" key="3">
    <source>
        <dbReference type="ARBA" id="ARBA00010418"/>
    </source>
</evidence>
<dbReference type="GO" id="GO:0005576">
    <property type="term" value="C:extracellular region"/>
    <property type="evidence" value="ECO:0007669"/>
    <property type="project" value="UniProtKB-SubCell"/>
</dbReference>
<dbReference type="Gene3D" id="2.60.40.1120">
    <property type="entry name" value="Carboxypeptidase-like, regulatory domain"/>
    <property type="match status" value="1"/>
</dbReference>
<dbReference type="InterPro" id="IPR029411">
    <property type="entry name" value="RG-lyase_III"/>
</dbReference>
<dbReference type="AlphaFoldDB" id="A0ABD1E5N5"/>
<reference evidence="11 12" key="1">
    <citation type="submission" date="2024-05" db="EMBL/GenBank/DDBJ databases">
        <title>Genetic variation in Jamaican populations of the coffee berry borer (Hypothenemus hampei).</title>
        <authorList>
            <person name="Errbii M."/>
            <person name="Myrie A."/>
        </authorList>
    </citation>
    <scope>NUCLEOTIDE SEQUENCE [LARGE SCALE GENOMIC DNA]</scope>
    <source>
        <strain evidence="11">JA-Hopewell-2020-01-JO</strain>
        <tissue evidence="11">Whole body</tissue>
    </source>
</reference>
<evidence type="ECO:0000313" key="12">
    <source>
        <dbReference type="Proteomes" id="UP001566132"/>
    </source>
</evidence>
<dbReference type="InterPro" id="IPR008979">
    <property type="entry name" value="Galactose-bd-like_sf"/>
</dbReference>
<evidence type="ECO:0000259" key="9">
    <source>
        <dbReference type="Pfam" id="PF14683"/>
    </source>
</evidence>
<dbReference type="Gene3D" id="2.60.120.260">
    <property type="entry name" value="Galactose-binding domain-like"/>
    <property type="match status" value="1"/>
</dbReference>
<evidence type="ECO:0000256" key="6">
    <source>
        <dbReference type="ARBA" id="ARBA00022729"/>
    </source>
</evidence>
<organism evidence="11 12">
    <name type="scientific">Hypothenemus hampei</name>
    <name type="common">Coffee berry borer</name>
    <dbReference type="NCBI Taxonomy" id="57062"/>
    <lineage>
        <taxon>Eukaryota</taxon>
        <taxon>Metazoa</taxon>
        <taxon>Ecdysozoa</taxon>
        <taxon>Arthropoda</taxon>
        <taxon>Hexapoda</taxon>
        <taxon>Insecta</taxon>
        <taxon>Pterygota</taxon>
        <taxon>Neoptera</taxon>
        <taxon>Endopterygota</taxon>
        <taxon>Coleoptera</taxon>
        <taxon>Polyphaga</taxon>
        <taxon>Cucujiformia</taxon>
        <taxon>Curculionidae</taxon>
        <taxon>Scolytinae</taxon>
        <taxon>Hypothenemus</taxon>
    </lineage>
</organism>
<dbReference type="GO" id="GO:0102210">
    <property type="term" value="F:rhamnogalacturonan endolyase activity"/>
    <property type="evidence" value="ECO:0007669"/>
    <property type="project" value="UniProtKB-EC"/>
</dbReference>
<dbReference type="InterPro" id="IPR013784">
    <property type="entry name" value="Carb-bd-like_fold"/>
</dbReference>
<evidence type="ECO:0000256" key="8">
    <source>
        <dbReference type="SAM" id="SignalP"/>
    </source>
</evidence>
<feature type="domain" description="Rhamnogalacturonan lyase" evidence="10">
    <location>
        <begin position="306"/>
        <end position="389"/>
    </location>
</feature>
<dbReference type="CDD" id="cd10316">
    <property type="entry name" value="RGL4_M"/>
    <property type="match status" value="1"/>
</dbReference>
<dbReference type="Gene3D" id="2.70.98.10">
    <property type="match status" value="1"/>
</dbReference>
<dbReference type="InterPro" id="IPR029413">
    <property type="entry name" value="RG-lyase_II"/>
</dbReference>
<evidence type="ECO:0000256" key="5">
    <source>
        <dbReference type="ARBA" id="ARBA00022525"/>
    </source>
</evidence>
<dbReference type="SUPFAM" id="SSF49452">
    <property type="entry name" value="Starch-binding domain-like"/>
    <property type="match status" value="1"/>
</dbReference>
<keyword evidence="6 8" id="KW-0732">Signal</keyword>
<dbReference type="PANTHER" id="PTHR32018:SF1">
    <property type="entry name" value="RHAMNOGALACTURONAN ENDOLYASE"/>
    <property type="match status" value="1"/>
</dbReference>
<evidence type="ECO:0000256" key="4">
    <source>
        <dbReference type="ARBA" id="ARBA00012437"/>
    </source>
</evidence>
<evidence type="ECO:0000256" key="2">
    <source>
        <dbReference type="ARBA" id="ARBA00004613"/>
    </source>
</evidence>
<comment type="caution">
    <text evidence="11">The sequence shown here is derived from an EMBL/GenBank/DDBJ whole genome shotgun (WGS) entry which is preliminary data.</text>
</comment>
<dbReference type="CDD" id="cd10317">
    <property type="entry name" value="RGL4_C"/>
    <property type="match status" value="1"/>
</dbReference>
<feature type="signal peptide" evidence="8">
    <location>
        <begin position="1"/>
        <end position="19"/>
    </location>
</feature>
<dbReference type="InterPro" id="IPR011013">
    <property type="entry name" value="Gal_mutarotase_sf_dom"/>
</dbReference>
<feature type="chain" id="PRO_5044782972" description="rhamnogalacturonan endolyase" evidence="8">
    <location>
        <begin position="20"/>
        <end position="552"/>
    </location>
</feature>
<dbReference type="EMBL" id="JBDJPC010000011">
    <property type="protein sequence ID" value="KAL1490002.1"/>
    <property type="molecule type" value="Genomic_DNA"/>
</dbReference>
<dbReference type="InterPro" id="IPR051850">
    <property type="entry name" value="Polysacch_Lyase_4"/>
</dbReference>
<comment type="subcellular location">
    <subcellularLocation>
        <location evidence="2">Secreted</location>
    </subcellularLocation>
</comment>
<keyword evidence="12" id="KW-1185">Reference proteome</keyword>
<keyword evidence="5" id="KW-0964">Secreted</keyword>
<comment type="catalytic activity">
    <reaction evidence="1">
        <text>Endotype eliminative cleavage of L-alpha-rhamnopyranosyl-(1-&gt;4)-alpha-D-galactopyranosyluronic acid bonds of rhamnogalacturonan I domains in ramified hairy regions of pectin leaving L-rhamnopyranose at the reducing end and 4-deoxy-4,5-unsaturated D-galactopyranosyluronic acid at the non-reducing end.</text>
        <dbReference type="EC" id="4.2.2.23"/>
    </reaction>
</comment>
<dbReference type="SUPFAM" id="SSF49785">
    <property type="entry name" value="Galactose-binding domain-like"/>
    <property type="match status" value="1"/>
</dbReference>
<keyword evidence="7" id="KW-0456">Lyase</keyword>
<protein>
    <recommendedName>
        <fullName evidence="4">rhamnogalacturonan endolyase</fullName>
        <ecNumber evidence="4">4.2.2.23</ecNumber>
    </recommendedName>
</protein>
<name>A0ABD1E5N5_HYPHA</name>
<evidence type="ECO:0000256" key="7">
    <source>
        <dbReference type="ARBA" id="ARBA00023239"/>
    </source>
</evidence>
<dbReference type="Pfam" id="PF14683">
    <property type="entry name" value="CBM-like"/>
    <property type="match status" value="1"/>
</dbReference>
<comment type="similarity">
    <text evidence="3">Belongs to the polysaccharide lyase 4 family.</text>
</comment>
<proteinExistence type="inferred from homology"/>
<dbReference type="EC" id="4.2.2.23" evidence="4"/>
<dbReference type="InterPro" id="IPR014718">
    <property type="entry name" value="GH-type_carb-bd"/>
</dbReference>
<dbReference type="Proteomes" id="UP001566132">
    <property type="component" value="Unassembled WGS sequence"/>
</dbReference>
<evidence type="ECO:0000313" key="11">
    <source>
        <dbReference type="EMBL" id="KAL1490002.1"/>
    </source>
</evidence>
<sequence length="552" mass="60751">MQALSEVVLILCLIGSSFAAVSLKTDGLAATVANDKVSITFKSDSTVSAVTINGVNIASTKERTFYLDWNANGQGVFAPKTITVVENTSSRAHFYWTQPSSSTTFKIELHYLLEDGVSGIYSWAKYTNDQSGSLSLGETRTIYRMDPAKLTEGTNSARTGTLYLYSYLNQQTKIQDETWQLPDGTYYTKYDYANYIRETPYQGVYGNGYGAFVISPSREYHAGGPLKQDLLVHQDSLIANYFVSSHFGTTGLTAPAGWTHIYGPWLIYFNTGSDSAILSDLQSRVQTEKNAWPYNFVGDNEYPTARGTVKGTVTGQTKAAVVLYDTTESFDDQQLGYLFNTETDSSGSFTLTNVRPGTYNIAAYPLAGQGSENLAKATVTVTAGQTATVSALNLPEPSNILWSIGETDRRSDEYKYSDQPRNYVYETLVPETLTFNVGSSNSKNDWYYSQAKPGIWTITYTDTKDGKGRNLRVALAAASQSPHMIVTLNGHKIGDLYFENDQSVYRSAMQSGTFYSNIFAANKDQIVDGTNTLTIQISKGQVMYDAISLQTA</sequence>
<dbReference type="Pfam" id="PF14686">
    <property type="entry name" value="fn3_3"/>
    <property type="match status" value="1"/>
</dbReference>
<evidence type="ECO:0000259" key="10">
    <source>
        <dbReference type="Pfam" id="PF14686"/>
    </source>
</evidence>
<dbReference type="CDD" id="cd10320">
    <property type="entry name" value="RGL4_N"/>
    <property type="match status" value="1"/>
</dbReference>
<evidence type="ECO:0000256" key="1">
    <source>
        <dbReference type="ARBA" id="ARBA00001324"/>
    </source>
</evidence>
<dbReference type="SUPFAM" id="SSF74650">
    <property type="entry name" value="Galactose mutarotase-like"/>
    <property type="match status" value="1"/>
</dbReference>
<accession>A0ABD1E5N5</accession>
<dbReference type="PANTHER" id="PTHR32018">
    <property type="entry name" value="RHAMNOGALACTURONATE LYASE FAMILY PROTEIN"/>
    <property type="match status" value="1"/>
</dbReference>
<feature type="domain" description="Rhamnogalacturonan lyase" evidence="9">
    <location>
        <begin position="401"/>
        <end position="549"/>
    </location>
</feature>
<gene>
    <name evidence="11" type="ORF">ABEB36_013918</name>
</gene>